<dbReference type="EMBL" id="JAIWYP010000006">
    <property type="protein sequence ID" value="KAH3803531.1"/>
    <property type="molecule type" value="Genomic_DNA"/>
</dbReference>
<accession>A0A9D4FUY8</accession>
<gene>
    <name evidence="1" type="ORF">DPMN_131794</name>
</gene>
<evidence type="ECO:0000313" key="2">
    <source>
        <dbReference type="Proteomes" id="UP000828390"/>
    </source>
</evidence>
<reference evidence="1" key="2">
    <citation type="submission" date="2020-11" db="EMBL/GenBank/DDBJ databases">
        <authorList>
            <person name="McCartney M.A."/>
            <person name="Auch B."/>
            <person name="Kono T."/>
            <person name="Mallez S."/>
            <person name="Becker A."/>
            <person name="Gohl D.M."/>
            <person name="Silverstein K.A.T."/>
            <person name="Koren S."/>
            <person name="Bechman K.B."/>
            <person name="Herman A."/>
            <person name="Abrahante J.E."/>
            <person name="Garbe J."/>
        </authorList>
    </citation>
    <scope>NUCLEOTIDE SEQUENCE</scope>
    <source>
        <strain evidence="1">Duluth1</strain>
        <tissue evidence="1">Whole animal</tissue>
    </source>
</reference>
<proteinExistence type="predicted"/>
<organism evidence="1 2">
    <name type="scientific">Dreissena polymorpha</name>
    <name type="common">Zebra mussel</name>
    <name type="synonym">Mytilus polymorpha</name>
    <dbReference type="NCBI Taxonomy" id="45954"/>
    <lineage>
        <taxon>Eukaryota</taxon>
        <taxon>Metazoa</taxon>
        <taxon>Spiralia</taxon>
        <taxon>Lophotrochozoa</taxon>
        <taxon>Mollusca</taxon>
        <taxon>Bivalvia</taxon>
        <taxon>Autobranchia</taxon>
        <taxon>Heteroconchia</taxon>
        <taxon>Euheterodonta</taxon>
        <taxon>Imparidentia</taxon>
        <taxon>Neoheterodontei</taxon>
        <taxon>Myida</taxon>
        <taxon>Dreissenoidea</taxon>
        <taxon>Dreissenidae</taxon>
        <taxon>Dreissena</taxon>
    </lineage>
</organism>
<comment type="caution">
    <text evidence="1">The sequence shown here is derived from an EMBL/GenBank/DDBJ whole genome shotgun (WGS) entry which is preliminary data.</text>
</comment>
<evidence type="ECO:0000313" key="1">
    <source>
        <dbReference type="EMBL" id="KAH3803531.1"/>
    </source>
</evidence>
<sequence>MESADSNDKLFYTLIKKQKQTVNENVQTLKVNGKEVYGTEKLSEAWEDHFQILATPEDREFQENFKVKLALEQNNIIENRIKNGQETLENTDNYEVQKAIE</sequence>
<dbReference type="Proteomes" id="UP000828390">
    <property type="component" value="Unassembled WGS sequence"/>
</dbReference>
<keyword evidence="2" id="KW-1185">Reference proteome</keyword>
<protein>
    <submittedName>
        <fullName evidence="1">Uncharacterized protein</fullName>
    </submittedName>
</protein>
<reference evidence="1" key="1">
    <citation type="journal article" date="2019" name="bioRxiv">
        <title>The Genome of the Zebra Mussel, Dreissena polymorpha: A Resource for Invasive Species Research.</title>
        <authorList>
            <person name="McCartney M.A."/>
            <person name="Auch B."/>
            <person name="Kono T."/>
            <person name="Mallez S."/>
            <person name="Zhang Y."/>
            <person name="Obille A."/>
            <person name="Becker A."/>
            <person name="Abrahante J.E."/>
            <person name="Garbe J."/>
            <person name="Badalamenti J.P."/>
            <person name="Herman A."/>
            <person name="Mangelson H."/>
            <person name="Liachko I."/>
            <person name="Sullivan S."/>
            <person name="Sone E.D."/>
            <person name="Koren S."/>
            <person name="Silverstein K.A.T."/>
            <person name="Beckman K.B."/>
            <person name="Gohl D.M."/>
        </authorList>
    </citation>
    <scope>NUCLEOTIDE SEQUENCE</scope>
    <source>
        <strain evidence="1">Duluth1</strain>
        <tissue evidence="1">Whole animal</tissue>
    </source>
</reference>
<dbReference type="AlphaFoldDB" id="A0A9D4FUY8"/>
<name>A0A9D4FUY8_DREPO</name>